<sequence length="497" mass="56698">GNGGSGGITGIANYAEEVENLRCIVSYVRSTLKRKVFCICGHSKGAAVVLLHASKYNDVPIVINISGRYDHTQVPSYFTSEQMDQLRTSGSFVFCKFGPNKNRDYVVHQEDWEKRKKLDMSVVKNIDRQKSRVLTVHGSKDDICPLEGAQTYHTLIGPEPYHKLAVIQDADHVFKDTMGELVTNILSWLSENVSWVSNVYSTKSDGQRFLLLSENSIKIIKADLESYVSMEISSIAADYGSYKDVELVFIESREAYEKIDRDLLKFNKLVKEKDKIARADAKLRVIRESLEEARKMYQDKKYLFVAIDIESYERDHSCILEVGWSMFNSKTSLFIDRHFCATEHKYKRNGKFVADMKDRFIFGKTVWANLKTIADEIIKDLTENSVKGSVVLVGHDFKMEEKYLESMGVKVDQCIKPVRIFDTAEMNAARVGKPYERMSLGRILDSLDIENYSLHNAGNDARYTLLLFLELCKLPLAPPKEDSQTSDDTDDDDGFYI</sequence>
<feature type="non-terminal residue" evidence="1">
    <location>
        <position position="1"/>
    </location>
</feature>
<keyword evidence="2" id="KW-1185">Reference proteome</keyword>
<reference evidence="1" key="1">
    <citation type="submission" date="2021-06" db="EMBL/GenBank/DDBJ databases">
        <authorList>
            <person name="Kallberg Y."/>
            <person name="Tangrot J."/>
            <person name="Rosling A."/>
        </authorList>
    </citation>
    <scope>NUCLEOTIDE SEQUENCE</scope>
    <source>
        <strain evidence="1">CL356</strain>
    </source>
</reference>
<dbReference type="EMBL" id="CAJVPT010009777">
    <property type="protein sequence ID" value="CAG8564451.1"/>
    <property type="molecule type" value="Genomic_DNA"/>
</dbReference>
<proteinExistence type="predicted"/>
<organism evidence="1 2">
    <name type="scientific">Acaulospora colombiana</name>
    <dbReference type="NCBI Taxonomy" id="27376"/>
    <lineage>
        <taxon>Eukaryota</taxon>
        <taxon>Fungi</taxon>
        <taxon>Fungi incertae sedis</taxon>
        <taxon>Mucoromycota</taxon>
        <taxon>Glomeromycotina</taxon>
        <taxon>Glomeromycetes</taxon>
        <taxon>Diversisporales</taxon>
        <taxon>Acaulosporaceae</taxon>
        <taxon>Acaulospora</taxon>
    </lineage>
</organism>
<dbReference type="Proteomes" id="UP000789525">
    <property type="component" value="Unassembled WGS sequence"/>
</dbReference>
<protein>
    <submittedName>
        <fullName evidence="1">597_t:CDS:1</fullName>
    </submittedName>
</protein>
<evidence type="ECO:0000313" key="2">
    <source>
        <dbReference type="Proteomes" id="UP000789525"/>
    </source>
</evidence>
<accession>A0ACA9M1L0</accession>
<comment type="caution">
    <text evidence="1">The sequence shown here is derived from an EMBL/GenBank/DDBJ whole genome shotgun (WGS) entry which is preliminary data.</text>
</comment>
<evidence type="ECO:0000313" key="1">
    <source>
        <dbReference type="EMBL" id="CAG8564451.1"/>
    </source>
</evidence>
<name>A0ACA9M1L0_9GLOM</name>
<gene>
    <name evidence="1" type="ORF">ACOLOM_LOCUS5360</name>
</gene>